<evidence type="ECO:0000313" key="3">
    <source>
        <dbReference type="Proteomes" id="UP000019140"/>
    </source>
</evidence>
<evidence type="ECO:0000259" key="1">
    <source>
        <dbReference type="PROSITE" id="PS50113"/>
    </source>
</evidence>
<feature type="domain" description="PAC" evidence="1">
    <location>
        <begin position="100"/>
        <end position="154"/>
    </location>
</feature>
<dbReference type="SMART" id="SM00091">
    <property type="entry name" value="PAS"/>
    <property type="match status" value="1"/>
</dbReference>
<dbReference type="CDD" id="cd00130">
    <property type="entry name" value="PAS"/>
    <property type="match status" value="1"/>
</dbReference>
<keyword evidence="3" id="KW-1185">Reference proteome</keyword>
<dbReference type="AlphaFoldDB" id="W4MBR4"/>
<organism evidence="2 3">
    <name type="scientific">Candidatus Entotheonella gemina</name>
    <dbReference type="NCBI Taxonomy" id="1429439"/>
    <lineage>
        <taxon>Bacteria</taxon>
        <taxon>Pseudomonadati</taxon>
        <taxon>Nitrospinota/Tectimicrobiota group</taxon>
        <taxon>Candidatus Tectimicrobiota</taxon>
        <taxon>Candidatus Entotheonellia</taxon>
        <taxon>Candidatus Entotheonellales</taxon>
        <taxon>Candidatus Entotheonellaceae</taxon>
        <taxon>Candidatus Entotheonella</taxon>
    </lineage>
</organism>
<dbReference type="InterPro" id="IPR000700">
    <property type="entry name" value="PAS-assoc_C"/>
</dbReference>
<dbReference type="Gene3D" id="3.30.450.20">
    <property type="entry name" value="PAS domain"/>
    <property type="match status" value="2"/>
</dbReference>
<dbReference type="HOGENOM" id="CLU_1692276_0_0_7"/>
<accession>W4MBR4</accession>
<comment type="caution">
    <text evidence="2">The sequence shown here is derived from an EMBL/GenBank/DDBJ whole genome shotgun (WGS) entry which is preliminary data.</text>
</comment>
<gene>
    <name evidence="2" type="ORF">ETSY2_11905</name>
</gene>
<dbReference type="EMBL" id="AZHX01000480">
    <property type="protein sequence ID" value="ETX07326.1"/>
    <property type="molecule type" value="Genomic_DNA"/>
</dbReference>
<dbReference type="PANTHER" id="PTHR44757">
    <property type="entry name" value="DIGUANYLATE CYCLASE DGCP"/>
    <property type="match status" value="1"/>
</dbReference>
<feature type="domain" description="PAC" evidence="1">
    <location>
        <begin position="1"/>
        <end position="29"/>
    </location>
</feature>
<dbReference type="Pfam" id="PF08448">
    <property type="entry name" value="PAS_4"/>
    <property type="match status" value="1"/>
</dbReference>
<dbReference type="NCBIfam" id="TIGR00229">
    <property type="entry name" value="sensory_box"/>
    <property type="match status" value="1"/>
</dbReference>
<dbReference type="SUPFAM" id="SSF55785">
    <property type="entry name" value="PYP-like sensor domain (PAS domain)"/>
    <property type="match status" value="1"/>
</dbReference>
<dbReference type="InterPro" id="IPR013656">
    <property type="entry name" value="PAS_4"/>
</dbReference>
<proteinExistence type="predicted"/>
<dbReference type="InterPro" id="IPR052155">
    <property type="entry name" value="Biofilm_reg_signaling"/>
</dbReference>
<dbReference type="Proteomes" id="UP000019140">
    <property type="component" value="Unassembled WGS sequence"/>
</dbReference>
<sequence length="155" mass="17630">MFKNGVPIEAHGIGRDITERRRMEQALRASEERLRLITNALPVLICYIDADAIYRFNNTAYEEWFRCARTAITNRPVSEVLSSTIYDLVRPHLEAALHGDETEFGFFAAYPDGKRRNVSGLYIPHRSLKGEILGVVGILQDVTERTRVEAGYSPF</sequence>
<dbReference type="PROSITE" id="PS50113">
    <property type="entry name" value="PAC"/>
    <property type="match status" value="2"/>
</dbReference>
<reference evidence="2 3" key="1">
    <citation type="journal article" date="2014" name="Nature">
        <title>An environmental bacterial taxon with a large and distinct metabolic repertoire.</title>
        <authorList>
            <person name="Wilson M.C."/>
            <person name="Mori T."/>
            <person name="Ruckert C."/>
            <person name="Uria A.R."/>
            <person name="Helf M.J."/>
            <person name="Takada K."/>
            <person name="Gernert C."/>
            <person name="Steffens U.A."/>
            <person name="Heycke N."/>
            <person name="Schmitt S."/>
            <person name="Rinke C."/>
            <person name="Helfrich E.J."/>
            <person name="Brachmann A.O."/>
            <person name="Gurgui C."/>
            <person name="Wakimoto T."/>
            <person name="Kracht M."/>
            <person name="Crusemann M."/>
            <person name="Hentschel U."/>
            <person name="Abe I."/>
            <person name="Matsunaga S."/>
            <person name="Kalinowski J."/>
            <person name="Takeyama H."/>
            <person name="Piel J."/>
        </authorList>
    </citation>
    <scope>NUCLEOTIDE SEQUENCE [LARGE SCALE GENOMIC DNA]</scope>
    <source>
        <strain evidence="3">TSY2</strain>
    </source>
</reference>
<dbReference type="InterPro" id="IPR000014">
    <property type="entry name" value="PAS"/>
</dbReference>
<dbReference type="PANTHER" id="PTHR44757:SF2">
    <property type="entry name" value="BIOFILM ARCHITECTURE MAINTENANCE PROTEIN MBAA"/>
    <property type="match status" value="1"/>
</dbReference>
<dbReference type="InterPro" id="IPR035965">
    <property type="entry name" value="PAS-like_dom_sf"/>
</dbReference>
<protein>
    <recommendedName>
        <fullName evidence="1">PAC domain-containing protein</fullName>
    </recommendedName>
</protein>
<evidence type="ECO:0000313" key="2">
    <source>
        <dbReference type="EMBL" id="ETX07326.1"/>
    </source>
</evidence>
<name>W4MBR4_9BACT</name>